<dbReference type="GO" id="GO:0005525">
    <property type="term" value="F:GTP binding"/>
    <property type="evidence" value="ECO:0007669"/>
    <property type="project" value="UniProtKB-KW"/>
</dbReference>
<evidence type="ECO:0000256" key="1">
    <source>
        <dbReference type="ARBA" id="ARBA00022741"/>
    </source>
</evidence>
<keyword evidence="7" id="KW-1185">Reference proteome</keyword>
<evidence type="ECO:0000259" key="5">
    <source>
        <dbReference type="PROSITE" id="PS51883"/>
    </source>
</evidence>
<accession>A0AA40DV38</accession>
<dbReference type="EMBL" id="JAUKUA010000004">
    <property type="protein sequence ID" value="KAK0714592.1"/>
    <property type="molecule type" value="Genomic_DNA"/>
</dbReference>
<sequence length="584" mass="63714">MVGRCALSPRVFLPFLYPTIFRVNGGNSARSCLIVAGARHNSSSSSDANSGDALVVHPTSRLNPEPDDFAQPYFADKAKITVFAGAGGHGCISFLREAYMEEGPANGGDGGHGGNVYIQAVRGETSLHKLTRRRFIRAGKGKTGQGSARGGTRGDDVVITVPVGTIITELSRKDPEAENALWESQHNKKTRINIRRDDGTEEGHEEVPEEDEYEDDPGRKKWMLYPGISSSEAKSIILPDLPYRDRVYSQPKSPLYLDLSKPTPRPILLAAGGLGGLGNPHFVSKERMRPLIATKGEEAMSMEIELELKLLADVGLVGLPNAGKSTLLRSLTNSRTRVGNWEFTTLQPNIGTVVLDNNKGRPTITSFRRTTDTYVDDVFSPTAAAKAESAELERRTNFTIADIPGLVEGAHLDKGLGMEFLRHVERANVLAFVIDLGAGNAVKALKALWSEVGLYAQMREEEEQKRAREARIEWEVEAGTDHAGNYWPTTRAMADYPVPEPETTGLSIASKPWYVVATKGDIPGTQDNFKELRNYIHDVTTGTEQHPSAVKGAWTKNCTVIPVSAINGHGVNRIVHWTVGLLDG</sequence>
<dbReference type="SUPFAM" id="SSF82051">
    <property type="entry name" value="Obg GTP-binding protein N-terminal domain"/>
    <property type="match status" value="1"/>
</dbReference>
<feature type="domain" description="OBG-type G" evidence="4">
    <location>
        <begin position="312"/>
        <end position="583"/>
    </location>
</feature>
<dbReference type="GO" id="GO:0005739">
    <property type="term" value="C:mitochondrion"/>
    <property type="evidence" value="ECO:0007669"/>
    <property type="project" value="TreeGrafter"/>
</dbReference>
<evidence type="ECO:0000313" key="7">
    <source>
        <dbReference type="Proteomes" id="UP001172102"/>
    </source>
</evidence>
<dbReference type="Proteomes" id="UP001172102">
    <property type="component" value="Unassembled WGS sequence"/>
</dbReference>
<dbReference type="PROSITE" id="PS51883">
    <property type="entry name" value="OBG"/>
    <property type="match status" value="1"/>
</dbReference>
<proteinExistence type="predicted"/>
<organism evidence="6 7">
    <name type="scientific">Lasiosphaeris hirsuta</name>
    <dbReference type="NCBI Taxonomy" id="260670"/>
    <lineage>
        <taxon>Eukaryota</taxon>
        <taxon>Fungi</taxon>
        <taxon>Dikarya</taxon>
        <taxon>Ascomycota</taxon>
        <taxon>Pezizomycotina</taxon>
        <taxon>Sordariomycetes</taxon>
        <taxon>Sordariomycetidae</taxon>
        <taxon>Sordariales</taxon>
        <taxon>Lasiosphaeriaceae</taxon>
        <taxon>Lasiosphaeris</taxon>
    </lineage>
</organism>
<dbReference type="InterPro" id="IPR045086">
    <property type="entry name" value="OBG_GTPase"/>
</dbReference>
<dbReference type="InterPro" id="IPR006169">
    <property type="entry name" value="GTP1_OBG_dom"/>
</dbReference>
<dbReference type="PANTHER" id="PTHR11702">
    <property type="entry name" value="DEVELOPMENTALLY REGULATED GTP-BINDING PROTEIN-RELATED"/>
    <property type="match status" value="1"/>
</dbReference>
<evidence type="ECO:0000259" key="4">
    <source>
        <dbReference type="PROSITE" id="PS51710"/>
    </source>
</evidence>
<keyword evidence="2" id="KW-0342">GTP-binding</keyword>
<dbReference type="Gene3D" id="3.40.50.300">
    <property type="entry name" value="P-loop containing nucleotide triphosphate hydrolases"/>
    <property type="match status" value="1"/>
</dbReference>
<dbReference type="CDD" id="cd01898">
    <property type="entry name" value="Obg"/>
    <property type="match status" value="1"/>
</dbReference>
<comment type="caution">
    <text evidence="6">The sequence shown here is derived from an EMBL/GenBank/DDBJ whole genome shotgun (WGS) entry which is preliminary data.</text>
</comment>
<dbReference type="PANTHER" id="PTHR11702:SF31">
    <property type="entry name" value="MITOCHONDRIAL RIBOSOME-ASSOCIATED GTPASE 2"/>
    <property type="match status" value="1"/>
</dbReference>
<dbReference type="InterPro" id="IPR027417">
    <property type="entry name" value="P-loop_NTPase"/>
</dbReference>
<dbReference type="SUPFAM" id="SSF52540">
    <property type="entry name" value="P-loop containing nucleoside triphosphate hydrolases"/>
    <property type="match status" value="1"/>
</dbReference>
<evidence type="ECO:0000256" key="2">
    <source>
        <dbReference type="ARBA" id="ARBA00023134"/>
    </source>
</evidence>
<dbReference type="PRINTS" id="PR00326">
    <property type="entry name" value="GTP1OBG"/>
</dbReference>
<dbReference type="GO" id="GO:0042254">
    <property type="term" value="P:ribosome biogenesis"/>
    <property type="evidence" value="ECO:0007669"/>
    <property type="project" value="UniProtKB-UniRule"/>
</dbReference>
<dbReference type="AlphaFoldDB" id="A0AA40DV38"/>
<dbReference type="Pfam" id="PF01926">
    <property type="entry name" value="MMR_HSR1"/>
    <property type="match status" value="1"/>
</dbReference>
<keyword evidence="1" id="KW-0547">Nucleotide-binding</keyword>
<feature type="domain" description="Obg" evidence="5">
    <location>
        <begin position="72"/>
        <end position="311"/>
    </location>
</feature>
<reference evidence="6" key="1">
    <citation type="submission" date="2023-06" db="EMBL/GenBank/DDBJ databases">
        <title>Genome-scale phylogeny and comparative genomics of the fungal order Sordariales.</title>
        <authorList>
            <consortium name="Lawrence Berkeley National Laboratory"/>
            <person name="Hensen N."/>
            <person name="Bonometti L."/>
            <person name="Westerberg I."/>
            <person name="Brannstrom I.O."/>
            <person name="Guillou S."/>
            <person name="Cros-Aarteil S."/>
            <person name="Calhoun S."/>
            <person name="Haridas S."/>
            <person name="Kuo A."/>
            <person name="Mondo S."/>
            <person name="Pangilinan J."/>
            <person name="Riley R."/>
            <person name="Labutti K."/>
            <person name="Andreopoulos B."/>
            <person name="Lipzen A."/>
            <person name="Chen C."/>
            <person name="Yanf M."/>
            <person name="Daum C."/>
            <person name="Ng V."/>
            <person name="Clum A."/>
            <person name="Steindorff A."/>
            <person name="Ohm R."/>
            <person name="Martin F."/>
            <person name="Silar P."/>
            <person name="Natvig D."/>
            <person name="Lalanne C."/>
            <person name="Gautier V."/>
            <person name="Ament-Velasquez S.L."/>
            <person name="Kruys A."/>
            <person name="Hutchinson M.I."/>
            <person name="Powell A.J."/>
            <person name="Barry K."/>
            <person name="Miller A.N."/>
            <person name="Grigoriev I.V."/>
            <person name="Debuchy R."/>
            <person name="Gladieux P."/>
            <person name="Thoren M.H."/>
            <person name="Johannesson H."/>
        </authorList>
    </citation>
    <scope>NUCLEOTIDE SEQUENCE</scope>
    <source>
        <strain evidence="6">SMH4607-1</strain>
    </source>
</reference>
<dbReference type="InterPro" id="IPR031167">
    <property type="entry name" value="G_OBG"/>
</dbReference>
<evidence type="ECO:0000256" key="3">
    <source>
        <dbReference type="SAM" id="MobiDB-lite"/>
    </source>
</evidence>
<dbReference type="InterPro" id="IPR006073">
    <property type="entry name" value="GTP-bd"/>
</dbReference>
<dbReference type="Pfam" id="PF01018">
    <property type="entry name" value="GTP1_OBG"/>
    <property type="match status" value="2"/>
</dbReference>
<dbReference type="PROSITE" id="PS51710">
    <property type="entry name" value="G_OBG"/>
    <property type="match status" value="1"/>
</dbReference>
<evidence type="ECO:0000313" key="6">
    <source>
        <dbReference type="EMBL" id="KAK0714592.1"/>
    </source>
</evidence>
<dbReference type="InterPro" id="IPR036726">
    <property type="entry name" value="GTP1_OBG_dom_sf"/>
</dbReference>
<gene>
    <name evidence="6" type="ORF">B0H67DRAFT_578553</name>
</gene>
<name>A0AA40DV38_9PEZI</name>
<feature type="compositionally biased region" description="Basic and acidic residues" evidence="3">
    <location>
        <begin position="194"/>
        <end position="206"/>
    </location>
</feature>
<feature type="region of interest" description="Disordered" evidence="3">
    <location>
        <begin position="192"/>
        <end position="218"/>
    </location>
</feature>
<dbReference type="Gene3D" id="2.70.210.12">
    <property type="entry name" value="GTP1/OBG domain"/>
    <property type="match status" value="1"/>
</dbReference>
<protein>
    <submittedName>
        <fullName evidence="6">Uncharacterized protein</fullName>
    </submittedName>
</protein>
<dbReference type="GO" id="GO:0003924">
    <property type="term" value="F:GTPase activity"/>
    <property type="evidence" value="ECO:0007669"/>
    <property type="project" value="InterPro"/>
</dbReference>